<feature type="transmembrane region" description="Helical" evidence="7">
    <location>
        <begin position="1555"/>
        <end position="1575"/>
    </location>
</feature>
<gene>
    <name evidence="9" type="ORF">BGZ99_005283</name>
</gene>
<accession>A0A9P6RK85</accession>
<keyword evidence="3" id="KW-0677">Repeat</keyword>
<dbReference type="PANTHER" id="PTHR10582">
    <property type="entry name" value="TRANSIENT RECEPTOR POTENTIAL ION CHANNEL PROTEIN"/>
    <property type="match status" value="1"/>
</dbReference>
<protein>
    <recommendedName>
        <fullName evidence="8">Ion transport domain-containing protein</fullName>
    </recommendedName>
</protein>
<feature type="compositionally biased region" description="Basic and acidic residues" evidence="6">
    <location>
        <begin position="1852"/>
        <end position="1869"/>
    </location>
</feature>
<dbReference type="PANTHER" id="PTHR10582:SF2">
    <property type="entry name" value="INACTIVE"/>
    <property type="match status" value="1"/>
</dbReference>
<comment type="subcellular location">
    <subcellularLocation>
        <location evidence="1">Membrane</location>
        <topology evidence="1">Multi-pass membrane protein</topology>
    </subcellularLocation>
</comment>
<feature type="transmembrane region" description="Helical" evidence="7">
    <location>
        <begin position="1581"/>
        <end position="1601"/>
    </location>
</feature>
<keyword evidence="10" id="KW-1185">Reference proteome</keyword>
<feature type="region of interest" description="Disordered" evidence="6">
    <location>
        <begin position="1"/>
        <end position="20"/>
    </location>
</feature>
<evidence type="ECO:0000256" key="7">
    <source>
        <dbReference type="SAM" id="Phobius"/>
    </source>
</evidence>
<organism evidence="9 10">
    <name type="scientific">Dissophora globulifera</name>
    <dbReference type="NCBI Taxonomy" id="979702"/>
    <lineage>
        <taxon>Eukaryota</taxon>
        <taxon>Fungi</taxon>
        <taxon>Fungi incertae sedis</taxon>
        <taxon>Mucoromycota</taxon>
        <taxon>Mortierellomycotina</taxon>
        <taxon>Mortierellomycetes</taxon>
        <taxon>Mortierellales</taxon>
        <taxon>Mortierellaceae</taxon>
        <taxon>Dissophora</taxon>
    </lineage>
</organism>
<evidence type="ECO:0000256" key="5">
    <source>
        <dbReference type="ARBA" id="ARBA00023136"/>
    </source>
</evidence>
<sequence>MRDSNTTARSGSAGNGLISGITSRISRMRHQSSLPQLPPPVSAGAAYPNPGDPFDTKDPPAQPLLLLCPSPAIEASYASQGVQGAVDPNFKSNSPSIDNVNHHSFNNNSDYILEFNDHNDYYNRALVPSDGAIVATEQLAGVTTATATTDTKTTPVLLNSFLPVTHEVLKTTNTSAGSREDSESIASTVLARTLSSPSAPSAHDDLQRSSEILSIPPSPASLIPSVALDPTLDTHSTAPPESSLRPVELIPVRDVPFHPPPRGPCKPVKVEDDIRMPSAPPPAAGQSSGKRDEKSKESRGRFLLRKRAKREDPESVVETDEEEGQAKMTQDPTRVFSMTEGASGIQIGTANGIDDRSRLGGLKWRWHLQQGTDLVSSALVPSEWSALLEIDNINRGWYSVVICISFENEGNSAGRLVMADFDVCQLEATNRLVYAEKTCCTVAKQEELSHIKSGEEKRIRLHRQIELSQGGSFVRVTAMLRGLNVKIAKVHYIELQQGDRISDDGKSDLVLYGEGRPNEVILAGYLPDEAVREHLTIHSYDVSAHGTHAATFGFNSNKEAVVEVWSLLPSLNITPSARNEPKPLHQPPVQHTLPLARAIINTPDVNNPNAVDICLSISADGQQVAIHSKESLQNRISCHVFTVNTNNNKDKGGTANTNNNKGGTANNEGNSLQSKSSRTMLTPMSLPRGLQNFFGHGTFHLMNMESTRERSQKAFKDEEFDWYVTSDGISVSVYEIVGDWSMVRNIAVGFRPHQGAALDAISSLRGRYFAWTGNEGVLSIWDLSSGQQVSYFKVEGGNASTKAYLSRDGSLVAVSVKGAITVHETATGVKLRSYPHGLGENNSFEILLEKYHAMVLDQLPPKDAKEKMVERKIVAVSDMSVVRTYRIHRDYSVRSPVPASDQIFSYSQQQGSVVNIIRMGTELISAPVLYRPDDDIMTLAKVSQLSRAPQLYTSAAGNIFEVTSSTSDIYDAKMTLITIKYAGTTNQPYTGPVKTLTIPLGSSRIQYPAIFMKATSRLAIVAGRYLQVWKLHGPGATDPKGGSAWGKLAELELSWALQSEEKEKYPEDEEKYQEDGQKHQEDKEKRQGDKKKFQDTEKYQDTDICKRKINSAFADMKHGEQFLINLRPARWMKSSGDEIKGPASESIEVVTVPMSSKDTLSISLQDRVKQGIRGVVDIYINGYGDKVCRRAILRYLRTLVRPSDDNPVSCIVTLCQFWKPEELESFEEIMKDLLPTNYITWVPASSPQEKGKDPLVILMKTAETQPAAIGVAKVIIDYCVSHAISSRNMAFLAPIFKSMRGLMGLFPEEAFECLNKVAYIPVKDRSYILKNQIITRPPYLRFQFWKPEKKVLLSNKQKPIMQFHVTTTEPDALNGSFTLDIFIASFDALWFYHDDQQGTKDKETKKERWRTRHMTIRNEGRKAVATTAVTRTISRWTTFLYMVKLKLRLSNKTYVECYDFDVEFFDNPAIAALVEYKWNTMGFWYWLGRFIFQCIYYTLIIVAAILQVYLPDPKFLFGVFVAIIVMAAFFVWLEILQAYQAWNKYKRSTYNFLDLLAFLIPMAASIDQIVLIVHNDQNGDAHLLSFSVLIIFLHVLFELRINKSVCKYVTIIQQAVAEMKIFFVIFAAGIFAFAIGMLHLIHACPTGGCISVDDEGADTGSSGFPKNFLHALSSTYFFMGGLYDPVSDKFNTDDWAFHIMMAIYFFFTVILMLNVLIALINVAFTKGDDGWRLTWVESRLRYIESAENMSYHIPDYRASYNCFPEEIYFSATREEVKAYQQRYRKKYGLKKKKQFILVGENSTKNRLITEVEDGPTLDAGGAEGGRKTETRNEKNDGDQGNEDNHGRKHSHSKNDDNKDNTEHDETIQRLESKIQSLQEQSERQFQALKEQSEKQLEELKKRSDKQLEELMELLRRR</sequence>
<evidence type="ECO:0000256" key="6">
    <source>
        <dbReference type="SAM" id="MobiDB-lite"/>
    </source>
</evidence>
<dbReference type="SUPFAM" id="SSF50998">
    <property type="entry name" value="Quinoprotein alcohol dehydrogenase-like"/>
    <property type="match status" value="1"/>
</dbReference>
<feature type="compositionally biased region" description="Low complexity" evidence="6">
    <location>
        <begin position="646"/>
        <end position="670"/>
    </location>
</feature>
<dbReference type="GO" id="GO:0005216">
    <property type="term" value="F:monoatomic ion channel activity"/>
    <property type="evidence" value="ECO:0007669"/>
    <property type="project" value="InterPro"/>
</dbReference>
<feature type="region of interest" description="Disordered" evidence="6">
    <location>
        <begin position="28"/>
        <end position="59"/>
    </location>
</feature>
<dbReference type="GO" id="GO:0005886">
    <property type="term" value="C:plasma membrane"/>
    <property type="evidence" value="ECO:0007669"/>
    <property type="project" value="TreeGrafter"/>
</dbReference>
<proteinExistence type="predicted"/>
<feature type="region of interest" description="Disordered" evidence="6">
    <location>
        <begin position="1807"/>
        <end position="1869"/>
    </location>
</feature>
<evidence type="ECO:0000313" key="9">
    <source>
        <dbReference type="EMBL" id="KAG0319100.1"/>
    </source>
</evidence>
<dbReference type="OrthoDB" id="2333734at2759"/>
<feature type="compositionally biased region" description="Basic and acidic residues" evidence="6">
    <location>
        <begin position="1824"/>
        <end position="1845"/>
    </location>
</feature>
<evidence type="ECO:0000256" key="4">
    <source>
        <dbReference type="ARBA" id="ARBA00022989"/>
    </source>
</evidence>
<feature type="transmembrane region" description="Helical" evidence="7">
    <location>
        <begin position="1621"/>
        <end position="1641"/>
    </location>
</feature>
<dbReference type="Pfam" id="PF00520">
    <property type="entry name" value="Ion_trans"/>
    <property type="match status" value="1"/>
</dbReference>
<comment type="caution">
    <text evidence="9">The sequence shown here is derived from an EMBL/GenBank/DDBJ whole genome shotgun (WGS) entry which is preliminary data.</text>
</comment>
<evidence type="ECO:0000259" key="8">
    <source>
        <dbReference type="Pfam" id="PF00520"/>
    </source>
</evidence>
<feature type="transmembrane region" description="Helical" evidence="7">
    <location>
        <begin position="1486"/>
        <end position="1509"/>
    </location>
</feature>
<feature type="domain" description="Ion transport" evidence="8">
    <location>
        <begin position="1485"/>
        <end position="1726"/>
    </location>
</feature>
<dbReference type="InterPro" id="IPR024862">
    <property type="entry name" value="TRPV"/>
</dbReference>
<feature type="region of interest" description="Disordered" evidence="6">
    <location>
        <begin position="214"/>
        <end position="329"/>
    </location>
</feature>
<evidence type="ECO:0000256" key="1">
    <source>
        <dbReference type="ARBA" id="ARBA00004141"/>
    </source>
</evidence>
<keyword evidence="2 7" id="KW-0812">Transmembrane</keyword>
<evidence type="ECO:0000256" key="2">
    <source>
        <dbReference type="ARBA" id="ARBA00022692"/>
    </source>
</evidence>
<feature type="transmembrane region" description="Helical" evidence="7">
    <location>
        <begin position="1695"/>
        <end position="1724"/>
    </location>
</feature>
<feature type="region of interest" description="Disordered" evidence="6">
    <location>
        <begin position="1062"/>
        <end position="1097"/>
    </location>
</feature>
<feature type="compositionally biased region" description="Acidic residues" evidence="6">
    <location>
        <begin position="314"/>
        <end position="323"/>
    </location>
</feature>
<dbReference type="InterPro" id="IPR011047">
    <property type="entry name" value="Quinoprotein_ADH-like_sf"/>
</dbReference>
<dbReference type="EMBL" id="JAAAIP010000338">
    <property type="protein sequence ID" value="KAG0319100.1"/>
    <property type="molecule type" value="Genomic_DNA"/>
</dbReference>
<dbReference type="GO" id="GO:0098703">
    <property type="term" value="P:calcium ion import across plasma membrane"/>
    <property type="evidence" value="ECO:0007669"/>
    <property type="project" value="TreeGrafter"/>
</dbReference>
<feature type="compositionally biased region" description="Basic and acidic residues" evidence="6">
    <location>
        <begin position="1073"/>
        <end position="1097"/>
    </location>
</feature>
<name>A0A9P6RK85_9FUNG</name>
<reference evidence="9" key="1">
    <citation type="journal article" date="2020" name="Fungal Divers.">
        <title>Resolving the Mortierellaceae phylogeny through synthesis of multi-gene phylogenetics and phylogenomics.</title>
        <authorList>
            <person name="Vandepol N."/>
            <person name="Liber J."/>
            <person name="Desiro A."/>
            <person name="Na H."/>
            <person name="Kennedy M."/>
            <person name="Barry K."/>
            <person name="Grigoriev I.V."/>
            <person name="Miller A.N."/>
            <person name="O'Donnell K."/>
            <person name="Stajich J.E."/>
            <person name="Bonito G."/>
        </authorList>
    </citation>
    <scope>NUCLEOTIDE SEQUENCE</scope>
    <source>
        <strain evidence="9">REB-010B</strain>
    </source>
</reference>
<feature type="compositionally biased region" description="Polar residues" evidence="6">
    <location>
        <begin position="1"/>
        <end position="12"/>
    </location>
</feature>
<feature type="compositionally biased region" description="Basic and acidic residues" evidence="6">
    <location>
        <begin position="289"/>
        <end position="300"/>
    </location>
</feature>
<evidence type="ECO:0000256" key="3">
    <source>
        <dbReference type="ARBA" id="ARBA00022737"/>
    </source>
</evidence>
<feature type="compositionally biased region" description="Low complexity" evidence="6">
    <location>
        <begin position="214"/>
        <end position="228"/>
    </location>
</feature>
<dbReference type="InterPro" id="IPR005821">
    <property type="entry name" value="Ion_trans_dom"/>
</dbReference>
<keyword evidence="5 7" id="KW-0472">Membrane</keyword>
<keyword evidence="4 7" id="KW-1133">Transmembrane helix</keyword>
<feature type="transmembrane region" description="Helical" evidence="7">
    <location>
        <begin position="1515"/>
        <end position="1535"/>
    </location>
</feature>
<evidence type="ECO:0000313" key="10">
    <source>
        <dbReference type="Proteomes" id="UP000738325"/>
    </source>
</evidence>
<dbReference type="Gene3D" id="2.130.10.10">
    <property type="entry name" value="YVTN repeat-like/Quinoprotein amine dehydrogenase"/>
    <property type="match status" value="1"/>
</dbReference>
<feature type="transmembrane region" description="Helical" evidence="7">
    <location>
        <begin position="1372"/>
        <end position="1392"/>
    </location>
</feature>
<dbReference type="InterPro" id="IPR015943">
    <property type="entry name" value="WD40/YVTN_repeat-like_dom_sf"/>
</dbReference>
<feature type="region of interest" description="Disordered" evidence="6">
    <location>
        <begin position="646"/>
        <end position="675"/>
    </location>
</feature>
<dbReference type="Proteomes" id="UP000738325">
    <property type="component" value="Unassembled WGS sequence"/>
</dbReference>